<dbReference type="Proteomes" id="UP000236311">
    <property type="component" value="Unassembled WGS sequence"/>
</dbReference>
<dbReference type="InterPro" id="IPR029044">
    <property type="entry name" value="Nucleotide-diphossugar_trans"/>
</dbReference>
<keyword evidence="5" id="KW-1185">Reference proteome</keyword>
<dbReference type="InterPro" id="IPR018294">
    <property type="entry name" value="ISPD_synthase_CS"/>
</dbReference>
<dbReference type="InterPro" id="IPR050088">
    <property type="entry name" value="IspD/TarI_cytidylyltransf_bact"/>
</dbReference>
<evidence type="ECO:0000256" key="3">
    <source>
        <dbReference type="ARBA" id="ARBA00023229"/>
    </source>
</evidence>
<dbReference type="SUPFAM" id="SSF53448">
    <property type="entry name" value="Nucleotide-diphospho-sugar transferases"/>
    <property type="match status" value="1"/>
</dbReference>
<dbReference type="EC" id="2.7.7.60" evidence="4"/>
<dbReference type="GO" id="GO:0050518">
    <property type="term" value="F:2-C-methyl-D-erythritol 4-phosphate cytidylyltransferase activity"/>
    <property type="evidence" value="ECO:0007669"/>
    <property type="project" value="UniProtKB-EC"/>
</dbReference>
<organism evidence="4 5">
    <name type="scientific">Acetatifactor muris</name>
    <dbReference type="NCBI Taxonomy" id="879566"/>
    <lineage>
        <taxon>Bacteria</taxon>
        <taxon>Bacillati</taxon>
        <taxon>Bacillota</taxon>
        <taxon>Clostridia</taxon>
        <taxon>Lachnospirales</taxon>
        <taxon>Lachnospiraceae</taxon>
        <taxon>Acetatifactor</taxon>
    </lineage>
</organism>
<dbReference type="InterPro" id="IPR034683">
    <property type="entry name" value="IspD/TarI"/>
</dbReference>
<proteinExistence type="predicted"/>
<dbReference type="Pfam" id="PF01128">
    <property type="entry name" value="IspD"/>
    <property type="match status" value="1"/>
</dbReference>
<protein>
    <submittedName>
        <fullName evidence="4">2-C-methyl-D-erythritol 4-phosphate cytidylyltransferase</fullName>
        <ecNumber evidence="4">2.7.7.60</ecNumber>
    </submittedName>
</protein>
<dbReference type="AlphaFoldDB" id="A0A2K4ZG81"/>
<reference evidence="4 5" key="1">
    <citation type="submission" date="2018-01" db="EMBL/GenBank/DDBJ databases">
        <authorList>
            <person name="Gaut B.S."/>
            <person name="Morton B.R."/>
            <person name="Clegg M.T."/>
            <person name="Duvall M.R."/>
        </authorList>
    </citation>
    <scope>NUCLEOTIDE SEQUENCE [LARGE SCALE GENOMIC DNA]</scope>
    <source>
        <strain evidence="4">GP69</strain>
    </source>
</reference>
<dbReference type="PROSITE" id="PS01295">
    <property type="entry name" value="ISPD"/>
    <property type="match status" value="1"/>
</dbReference>
<accession>A0A2K4ZG81</accession>
<dbReference type="Gene3D" id="3.90.550.10">
    <property type="entry name" value="Spore Coat Polysaccharide Biosynthesis Protein SpsA, Chain A"/>
    <property type="match status" value="1"/>
</dbReference>
<evidence type="ECO:0000256" key="1">
    <source>
        <dbReference type="ARBA" id="ARBA00022679"/>
    </source>
</evidence>
<evidence type="ECO:0000313" key="5">
    <source>
        <dbReference type="Proteomes" id="UP000236311"/>
    </source>
</evidence>
<dbReference type="RefSeq" id="WP_103239675.1">
    <property type="nucleotide sequence ID" value="NZ_JANJZD010000001.1"/>
</dbReference>
<keyword evidence="3" id="KW-0414">Isoprene biosynthesis</keyword>
<dbReference type="PANTHER" id="PTHR32125:SF4">
    <property type="entry name" value="2-C-METHYL-D-ERYTHRITOL 4-PHOSPHATE CYTIDYLYLTRANSFERASE, CHLOROPLASTIC"/>
    <property type="match status" value="1"/>
</dbReference>
<dbReference type="EMBL" id="OFSM01000010">
    <property type="protein sequence ID" value="SOY29475.1"/>
    <property type="molecule type" value="Genomic_DNA"/>
</dbReference>
<keyword evidence="2 4" id="KW-0548">Nucleotidyltransferase</keyword>
<name>A0A2K4ZG81_9FIRM</name>
<keyword evidence="1 4" id="KW-0808">Transferase</keyword>
<evidence type="ECO:0000313" key="4">
    <source>
        <dbReference type="EMBL" id="SOY29475.1"/>
    </source>
</evidence>
<dbReference type="PANTHER" id="PTHR32125">
    <property type="entry name" value="2-C-METHYL-D-ERYTHRITOL 4-PHOSPHATE CYTIDYLYLTRANSFERASE, CHLOROPLASTIC"/>
    <property type="match status" value="1"/>
</dbReference>
<evidence type="ECO:0000256" key="2">
    <source>
        <dbReference type="ARBA" id="ARBA00022695"/>
    </source>
</evidence>
<dbReference type="OrthoDB" id="9806837at2"/>
<dbReference type="GO" id="GO:0008299">
    <property type="term" value="P:isoprenoid biosynthetic process"/>
    <property type="evidence" value="ECO:0007669"/>
    <property type="project" value="UniProtKB-KW"/>
</dbReference>
<dbReference type="CDD" id="cd02516">
    <property type="entry name" value="CDP-ME_synthetase"/>
    <property type="match status" value="1"/>
</dbReference>
<gene>
    <name evidence="4" type="primary">ispD_2</name>
    <name evidence="4" type="ORF">AMURIS_02196</name>
</gene>
<sequence>MNIALVLSGGTGVRLGTDIPKQYLEVGGKPILSYCMETLLAHEEIDAVQIVADSVWQEDISQWTTQLSGREKFRGFSLPGANRQLSILHGLEDIRKYAADMDYVLIHDAARPLLSEEMITECLRAGEEHEGAIPVLPMKDTVYCSENGKTITSLLDRGAVFAGQAPEVFLLGKYYVANRRLLPDAILRINGSTEPAVMAGMDIAMIPGDEGNFKITTPGDLERFREIRGRDRKG</sequence>